<feature type="transmembrane region" description="Helical" evidence="7">
    <location>
        <begin position="33"/>
        <end position="56"/>
    </location>
</feature>
<feature type="transmembrane region" description="Helical" evidence="7">
    <location>
        <begin position="108"/>
        <end position="135"/>
    </location>
</feature>
<gene>
    <name evidence="9" type="ORF">B0T25DRAFT_547383</name>
</gene>
<dbReference type="EMBL" id="JAUIQD010000005">
    <property type="protein sequence ID" value="KAK3349174.1"/>
    <property type="molecule type" value="Genomic_DNA"/>
</dbReference>
<organism evidence="9 10">
    <name type="scientific">Lasiosphaeria hispida</name>
    <dbReference type="NCBI Taxonomy" id="260671"/>
    <lineage>
        <taxon>Eukaryota</taxon>
        <taxon>Fungi</taxon>
        <taxon>Dikarya</taxon>
        <taxon>Ascomycota</taxon>
        <taxon>Pezizomycotina</taxon>
        <taxon>Sordariomycetes</taxon>
        <taxon>Sordariomycetidae</taxon>
        <taxon>Sordariales</taxon>
        <taxon>Lasiosphaeriaceae</taxon>
        <taxon>Lasiosphaeria</taxon>
    </lineage>
</organism>
<feature type="transmembrane region" description="Helical" evidence="7">
    <location>
        <begin position="147"/>
        <end position="172"/>
    </location>
</feature>
<sequence length="413" mass="46050">MSSETTPSRIRLWGDGFVITPSNGPYPYSGLQILGFVILASLPTLSLTVCGFRIYSRRLANGFGMDDWFIFSAMFLAVPQAVFTAFVLKSGYWGVHDRDIPLGNPSNLGAFWVFVNGLVYNPTLALVKVSALLFLLRLGGTKKRVRIACRAMIVFNLALMVTFFLIFLFQCLPIKSLWVTVPSAHCVRRDVISVSLAVANIVTDILTLSIPFLLFLSLKISKRARNALLVVFLLGAIVTVISFIRMYYITRLYYFAPDDRHYSIGYVCSCVELNLAIITASAPALWPLARRWAPGAFVLLGIDRPHLYPEIEVAYATHQSQAGWTSKRLRGKTTWQERRRGAPDGGHLHGGSSDGDLLAAPPGIPKRPMHAHGSGGKRSGQWRGEEDDEILGWHTIILSERQTHYEGREDSYR</sequence>
<reference evidence="9" key="1">
    <citation type="journal article" date="2023" name="Mol. Phylogenet. Evol.">
        <title>Genome-scale phylogeny and comparative genomics of the fungal order Sordariales.</title>
        <authorList>
            <person name="Hensen N."/>
            <person name="Bonometti L."/>
            <person name="Westerberg I."/>
            <person name="Brannstrom I.O."/>
            <person name="Guillou S."/>
            <person name="Cros-Aarteil S."/>
            <person name="Calhoun S."/>
            <person name="Haridas S."/>
            <person name="Kuo A."/>
            <person name="Mondo S."/>
            <person name="Pangilinan J."/>
            <person name="Riley R."/>
            <person name="LaButti K."/>
            <person name="Andreopoulos B."/>
            <person name="Lipzen A."/>
            <person name="Chen C."/>
            <person name="Yan M."/>
            <person name="Daum C."/>
            <person name="Ng V."/>
            <person name="Clum A."/>
            <person name="Steindorff A."/>
            <person name="Ohm R.A."/>
            <person name="Martin F."/>
            <person name="Silar P."/>
            <person name="Natvig D.O."/>
            <person name="Lalanne C."/>
            <person name="Gautier V."/>
            <person name="Ament-Velasquez S.L."/>
            <person name="Kruys A."/>
            <person name="Hutchinson M.I."/>
            <person name="Powell A.J."/>
            <person name="Barry K."/>
            <person name="Miller A.N."/>
            <person name="Grigoriev I.V."/>
            <person name="Debuchy R."/>
            <person name="Gladieux P."/>
            <person name="Hiltunen Thoren M."/>
            <person name="Johannesson H."/>
        </authorList>
    </citation>
    <scope>NUCLEOTIDE SEQUENCE</scope>
    <source>
        <strain evidence="9">CBS 955.72</strain>
    </source>
</reference>
<dbReference type="PANTHER" id="PTHR33048">
    <property type="entry name" value="PTH11-LIKE INTEGRAL MEMBRANE PROTEIN (AFU_ORTHOLOGUE AFUA_5G11245)"/>
    <property type="match status" value="1"/>
</dbReference>
<dbReference type="InterPro" id="IPR049326">
    <property type="entry name" value="Rhodopsin_dom_fungi"/>
</dbReference>
<reference evidence="9" key="2">
    <citation type="submission" date="2023-06" db="EMBL/GenBank/DDBJ databases">
        <authorList>
            <consortium name="Lawrence Berkeley National Laboratory"/>
            <person name="Haridas S."/>
            <person name="Hensen N."/>
            <person name="Bonometti L."/>
            <person name="Westerberg I."/>
            <person name="Brannstrom I.O."/>
            <person name="Guillou S."/>
            <person name="Cros-Aarteil S."/>
            <person name="Calhoun S."/>
            <person name="Kuo A."/>
            <person name="Mondo S."/>
            <person name="Pangilinan J."/>
            <person name="Riley R."/>
            <person name="Labutti K."/>
            <person name="Andreopoulos B."/>
            <person name="Lipzen A."/>
            <person name="Chen C."/>
            <person name="Yanf M."/>
            <person name="Daum C."/>
            <person name="Ng V."/>
            <person name="Clum A."/>
            <person name="Steindorff A."/>
            <person name="Ohm R."/>
            <person name="Martin F."/>
            <person name="Silar P."/>
            <person name="Natvig D."/>
            <person name="Lalanne C."/>
            <person name="Gautier V."/>
            <person name="Ament-Velasquez S.L."/>
            <person name="Kruys A."/>
            <person name="Hutchinson M.I."/>
            <person name="Powell A.J."/>
            <person name="Barry K."/>
            <person name="Miller A.N."/>
            <person name="Grigoriev I.V."/>
            <person name="Debuchy R."/>
            <person name="Gladieux P."/>
            <person name="Thoren M.H."/>
            <person name="Johannesson H."/>
        </authorList>
    </citation>
    <scope>NUCLEOTIDE SEQUENCE</scope>
    <source>
        <strain evidence="9">CBS 955.72</strain>
    </source>
</reference>
<keyword evidence="4 7" id="KW-0472">Membrane</keyword>
<protein>
    <recommendedName>
        <fullName evidence="8">Rhodopsin domain-containing protein</fullName>
    </recommendedName>
</protein>
<evidence type="ECO:0000256" key="7">
    <source>
        <dbReference type="SAM" id="Phobius"/>
    </source>
</evidence>
<dbReference type="Proteomes" id="UP001275084">
    <property type="component" value="Unassembled WGS sequence"/>
</dbReference>
<evidence type="ECO:0000256" key="4">
    <source>
        <dbReference type="ARBA" id="ARBA00023136"/>
    </source>
</evidence>
<feature type="transmembrane region" description="Helical" evidence="7">
    <location>
        <begin position="192"/>
        <end position="216"/>
    </location>
</feature>
<feature type="region of interest" description="Disordered" evidence="6">
    <location>
        <begin position="332"/>
        <end position="385"/>
    </location>
</feature>
<comment type="similarity">
    <text evidence="5">Belongs to the SAT4 family.</text>
</comment>
<comment type="caution">
    <text evidence="9">The sequence shown here is derived from an EMBL/GenBank/DDBJ whole genome shotgun (WGS) entry which is preliminary data.</text>
</comment>
<dbReference type="Pfam" id="PF20684">
    <property type="entry name" value="Fung_rhodopsin"/>
    <property type="match status" value="1"/>
</dbReference>
<feature type="transmembrane region" description="Helical" evidence="7">
    <location>
        <begin position="262"/>
        <end position="286"/>
    </location>
</feature>
<evidence type="ECO:0000256" key="2">
    <source>
        <dbReference type="ARBA" id="ARBA00022692"/>
    </source>
</evidence>
<dbReference type="GO" id="GO:0016020">
    <property type="term" value="C:membrane"/>
    <property type="evidence" value="ECO:0007669"/>
    <property type="project" value="UniProtKB-SubCell"/>
</dbReference>
<evidence type="ECO:0000256" key="6">
    <source>
        <dbReference type="SAM" id="MobiDB-lite"/>
    </source>
</evidence>
<dbReference type="PANTHER" id="PTHR33048:SF47">
    <property type="entry name" value="INTEGRAL MEMBRANE PROTEIN-RELATED"/>
    <property type="match status" value="1"/>
</dbReference>
<comment type="subcellular location">
    <subcellularLocation>
        <location evidence="1">Membrane</location>
        <topology evidence="1">Multi-pass membrane protein</topology>
    </subcellularLocation>
</comment>
<proteinExistence type="inferred from homology"/>
<feature type="domain" description="Rhodopsin" evidence="8">
    <location>
        <begin position="52"/>
        <end position="291"/>
    </location>
</feature>
<evidence type="ECO:0000313" key="10">
    <source>
        <dbReference type="Proteomes" id="UP001275084"/>
    </source>
</evidence>
<feature type="transmembrane region" description="Helical" evidence="7">
    <location>
        <begin position="228"/>
        <end position="250"/>
    </location>
</feature>
<keyword evidence="10" id="KW-1185">Reference proteome</keyword>
<dbReference type="InterPro" id="IPR052337">
    <property type="entry name" value="SAT4-like"/>
</dbReference>
<keyword evidence="2 7" id="KW-0812">Transmembrane</keyword>
<name>A0AAJ0HE50_9PEZI</name>
<evidence type="ECO:0000256" key="3">
    <source>
        <dbReference type="ARBA" id="ARBA00022989"/>
    </source>
</evidence>
<evidence type="ECO:0000259" key="8">
    <source>
        <dbReference type="Pfam" id="PF20684"/>
    </source>
</evidence>
<dbReference type="AlphaFoldDB" id="A0AAJ0HE50"/>
<evidence type="ECO:0000256" key="1">
    <source>
        <dbReference type="ARBA" id="ARBA00004141"/>
    </source>
</evidence>
<keyword evidence="3 7" id="KW-1133">Transmembrane helix</keyword>
<evidence type="ECO:0000313" key="9">
    <source>
        <dbReference type="EMBL" id="KAK3349174.1"/>
    </source>
</evidence>
<feature type="transmembrane region" description="Helical" evidence="7">
    <location>
        <begin position="68"/>
        <end position="88"/>
    </location>
</feature>
<accession>A0AAJ0HE50</accession>
<evidence type="ECO:0000256" key="5">
    <source>
        <dbReference type="ARBA" id="ARBA00038359"/>
    </source>
</evidence>